<protein>
    <recommendedName>
        <fullName evidence="4">Streptococcal pilin isopeptide linker domain-containing protein</fullName>
    </recommendedName>
</protein>
<dbReference type="EMBL" id="JBBNOP010000001">
    <property type="protein sequence ID" value="MEQ3361573.1"/>
    <property type="molecule type" value="Genomic_DNA"/>
</dbReference>
<keyword evidence="1" id="KW-1133">Transmembrane helix</keyword>
<keyword evidence="1" id="KW-0472">Membrane</keyword>
<keyword evidence="3" id="KW-1185">Reference proteome</keyword>
<evidence type="ECO:0000256" key="1">
    <source>
        <dbReference type="SAM" id="Phobius"/>
    </source>
</evidence>
<proteinExistence type="predicted"/>
<feature type="transmembrane region" description="Helical" evidence="1">
    <location>
        <begin position="207"/>
        <end position="225"/>
    </location>
</feature>
<evidence type="ECO:0000313" key="3">
    <source>
        <dbReference type="Proteomes" id="UP001487305"/>
    </source>
</evidence>
<dbReference type="Proteomes" id="UP001487305">
    <property type="component" value="Unassembled WGS sequence"/>
</dbReference>
<sequence length="244" mass="25373">MMRFGVHRQHGRKRIAALAASCVVVAVALLGFPPHSFADADRTGALELTVSQEVRGRAADADVTVRYELRADDPGSPMPDSSPAYGFSLTNDQTLVLPAIRFQSTGTYTYALDAISAAGGASGVELDANRYTIAVHVVDHGIIGVEMQPIFKDADGYKTASLRFAHTAPAAPVDPADPIGPEGSASPGDPIGSIGIGSFAPKTGDQIVAASLLLLLLLAAAAVAASEVHRRRKRGEGHGDSVQH</sequence>
<dbReference type="InterPro" id="IPR038174">
    <property type="entry name" value="Strep_pil_link_sf"/>
</dbReference>
<dbReference type="RefSeq" id="WP_102375497.1">
    <property type="nucleotide sequence ID" value="NZ_JBBNOP010000001.1"/>
</dbReference>
<evidence type="ECO:0000313" key="2">
    <source>
        <dbReference type="EMBL" id="MEQ3361573.1"/>
    </source>
</evidence>
<dbReference type="Gene3D" id="2.60.40.3050">
    <property type="match status" value="1"/>
</dbReference>
<name>A0ABV1J917_9ACTN</name>
<evidence type="ECO:0008006" key="4">
    <source>
        <dbReference type="Google" id="ProtNLM"/>
    </source>
</evidence>
<comment type="caution">
    <text evidence="2">The sequence shown here is derived from an EMBL/GenBank/DDBJ whole genome shotgun (WGS) entry which is preliminary data.</text>
</comment>
<keyword evidence="1" id="KW-0812">Transmembrane</keyword>
<gene>
    <name evidence="2" type="ORF">AAA083_01140</name>
</gene>
<reference evidence="2 3" key="1">
    <citation type="submission" date="2024-04" db="EMBL/GenBank/DDBJ databases">
        <title>Human intestinal bacterial collection.</title>
        <authorList>
            <person name="Pauvert C."/>
            <person name="Hitch T.C.A."/>
            <person name="Clavel T."/>
        </authorList>
    </citation>
    <scope>NUCLEOTIDE SEQUENCE [LARGE SCALE GENOMIC DNA]</scope>
    <source>
        <strain evidence="2 3">CLA-KB-H42</strain>
    </source>
</reference>
<accession>A0ABV1J917</accession>
<organism evidence="2 3">
    <name type="scientific">Raoultibacter massiliensis</name>
    <dbReference type="NCBI Taxonomy" id="1852371"/>
    <lineage>
        <taxon>Bacteria</taxon>
        <taxon>Bacillati</taxon>
        <taxon>Actinomycetota</taxon>
        <taxon>Coriobacteriia</taxon>
        <taxon>Eggerthellales</taxon>
        <taxon>Eggerthellaceae</taxon>
        <taxon>Raoultibacter</taxon>
    </lineage>
</organism>